<feature type="region of interest" description="Disordered" evidence="1">
    <location>
        <begin position="145"/>
        <end position="203"/>
    </location>
</feature>
<protein>
    <submittedName>
        <fullName evidence="2">Uncharacterized protein</fullName>
    </submittedName>
</protein>
<organism evidence="2 3">
    <name type="scientific">Hyphodiscus hymeniophilus</name>
    <dbReference type="NCBI Taxonomy" id="353542"/>
    <lineage>
        <taxon>Eukaryota</taxon>
        <taxon>Fungi</taxon>
        <taxon>Dikarya</taxon>
        <taxon>Ascomycota</taxon>
        <taxon>Pezizomycotina</taxon>
        <taxon>Leotiomycetes</taxon>
        <taxon>Helotiales</taxon>
        <taxon>Hyphodiscaceae</taxon>
        <taxon>Hyphodiscus</taxon>
    </lineage>
</organism>
<feature type="compositionally biased region" description="Basic residues" evidence="1">
    <location>
        <begin position="182"/>
        <end position="196"/>
    </location>
</feature>
<evidence type="ECO:0000313" key="2">
    <source>
        <dbReference type="EMBL" id="KAG0645201.1"/>
    </source>
</evidence>
<dbReference type="Proteomes" id="UP000785200">
    <property type="component" value="Unassembled WGS sequence"/>
</dbReference>
<sequence length="203" mass="22235">MSAFPPHKTLTSLPVSQEIALKFLTSYLDATKTNPHLLPNARLEPNGVTAVSSSSVLIHNLERVQAGLRGEWLAPVLDLEEDVTGEVQVAGGLEAPKGDDMNVDGWQDLGEYQREQSIEEGELGPRQTGIAQEGDNEFEGALQIEGLEDNETPKAKKIKTAHENGIKGSSSSKPVDKAARKMEKRLKVKELKKKRREVKDSAE</sequence>
<accession>A0A9P6VD56</accession>
<dbReference type="OrthoDB" id="5426872at2759"/>
<dbReference type="EMBL" id="VNKQ01000019">
    <property type="protein sequence ID" value="KAG0645201.1"/>
    <property type="molecule type" value="Genomic_DNA"/>
</dbReference>
<proteinExistence type="predicted"/>
<dbReference type="AlphaFoldDB" id="A0A9P6VD56"/>
<name>A0A9P6VD56_9HELO</name>
<reference evidence="2" key="1">
    <citation type="submission" date="2019-07" db="EMBL/GenBank/DDBJ databases">
        <title>Hyphodiscus hymeniophilus genome sequencing and assembly.</title>
        <authorList>
            <person name="Kramer G."/>
            <person name="Nodwell J."/>
        </authorList>
    </citation>
    <scope>NUCLEOTIDE SEQUENCE</scope>
    <source>
        <strain evidence="2">ATCC 34498</strain>
    </source>
</reference>
<evidence type="ECO:0000313" key="3">
    <source>
        <dbReference type="Proteomes" id="UP000785200"/>
    </source>
</evidence>
<gene>
    <name evidence="2" type="ORF">D0Z07_9003</name>
</gene>
<evidence type="ECO:0000256" key="1">
    <source>
        <dbReference type="SAM" id="MobiDB-lite"/>
    </source>
</evidence>
<comment type="caution">
    <text evidence="2">The sequence shown here is derived from an EMBL/GenBank/DDBJ whole genome shotgun (WGS) entry which is preliminary data.</text>
</comment>
<keyword evidence="3" id="KW-1185">Reference proteome</keyword>